<evidence type="ECO:0000256" key="5">
    <source>
        <dbReference type="ARBA" id="ARBA00022679"/>
    </source>
</evidence>
<comment type="caution">
    <text evidence="13">The sequence shown here is derived from an EMBL/GenBank/DDBJ whole genome shotgun (WGS) entry which is preliminary data.</text>
</comment>
<evidence type="ECO:0000256" key="1">
    <source>
        <dbReference type="ARBA" id="ARBA00003531"/>
    </source>
</evidence>
<dbReference type="AlphaFoldDB" id="A0A9D1P005"/>
<dbReference type="SUPFAM" id="SSF52540">
    <property type="entry name" value="P-loop containing nucleoside triphosphate hydrolases"/>
    <property type="match status" value="1"/>
</dbReference>
<keyword evidence="8 11" id="KW-0067">ATP-binding</keyword>
<dbReference type="Proteomes" id="UP000886889">
    <property type="component" value="Unassembled WGS sequence"/>
</dbReference>
<comment type="catalytic activity">
    <reaction evidence="10 11">
        <text>GMP + ATP = GDP + ADP</text>
        <dbReference type="Rhea" id="RHEA:20780"/>
        <dbReference type="ChEBI" id="CHEBI:30616"/>
        <dbReference type="ChEBI" id="CHEBI:58115"/>
        <dbReference type="ChEBI" id="CHEBI:58189"/>
        <dbReference type="ChEBI" id="CHEBI:456216"/>
        <dbReference type="EC" id="2.7.4.8"/>
    </reaction>
</comment>
<evidence type="ECO:0000256" key="3">
    <source>
        <dbReference type="ARBA" id="ARBA00012961"/>
    </source>
</evidence>
<evidence type="ECO:0000313" key="14">
    <source>
        <dbReference type="Proteomes" id="UP000886889"/>
    </source>
</evidence>
<dbReference type="GO" id="GO:0004385">
    <property type="term" value="F:GMP kinase activity"/>
    <property type="evidence" value="ECO:0007669"/>
    <property type="project" value="UniProtKB-UniRule"/>
</dbReference>
<evidence type="ECO:0000256" key="9">
    <source>
        <dbReference type="ARBA" id="ARBA00030128"/>
    </source>
</evidence>
<evidence type="ECO:0000259" key="12">
    <source>
        <dbReference type="PROSITE" id="PS50052"/>
    </source>
</evidence>
<name>A0A9D1P005_9FIRM</name>
<comment type="similarity">
    <text evidence="2 11">Belongs to the guanylate kinase family.</text>
</comment>
<dbReference type="HAMAP" id="MF_00328">
    <property type="entry name" value="Guanylate_kinase"/>
    <property type="match status" value="1"/>
</dbReference>
<keyword evidence="5 11" id="KW-0808">Transferase</keyword>
<keyword evidence="11" id="KW-0963">Cytoplasm</keyword>
<dbReference type="InterPro" id="IPR027417">
    <property type="entry name" value="P-loop_NTPase"/>
</dbReference>
<dbReference type="Gene3D" id="3.30.63.10">
    <property type="entry name" value="Guanylate Kinase phosphate binding domain"/>
    <property type="match status" value="1"/>
</dbReference>
<evidence type="ECO:0000256" key="11">
    <source>
        <dbReference type="HAMAP-Rule" id="MF_00328"/>
    </source>
</evidence>
<dbReference type="EC" id="2.7.4.8" evidence="3 11"/>
<evidence type="ECO:0000313" key="13">
    <source>
        <dbReference type="EMBL" id="HIV23971.1"/>
    </source>
</evidence>
<dbReference type="Pfam" id="PF00625">
    <property type="entry name" value="Guanylate_kin"/>
    <property type="match status" value="1"/>
</dbReference>
<dbReference type="Gene3D" id="3.40.50.300">
    <property type="entry name" value="P-loop containing nucleotide triphosphate hydrolases"/>
    <property type="match status" value="1"/>
</dbReference>
<evidence type="ECO:0000256" key="10">
    <source>
        <dbReference type="ARBA" id="ARBA00048594"/>
    </source>
</evidence>
<dbReference type="PANTHER" id="PTHR23117:SF13">
    <property type="entry name" value="GUANYLATE KINASE"/>
    <property type="match status" value="1"/>
</dbReference>
<feature type="domain" description="Guanylate kinase-like" evidence="12">
    <location>
        <begin position="5"/>
        <end position="183"/>
    </location>
</feature>
<comment type="function">
    <text evidence="1 11">Essential for recycling GMP and indirectly, cGMP.</text>
</comment>
<dbReference type="PROSITE" id="PS50052">
    <property type="entry name" value="GUANYLATE_KINASE_2"/>
    <property type="match status" value="1"/>
</dbReference>
<organism evidence="13 14">
    <name type="scientific">Candidatus Merdiplasma excrementigallinarum</name>
    <dbReference type="NCBI Taxonomy" id="2840864"/>
    <lineage>
        <taxon>Bacteria</taxon>
        <taxon>Bacillati</taxon>
        <taxon>Bacillota</taxon>
        <taxon>Clostridia</taxon>
        <taxon>Lachnospirales</taxon>
        <taxon>Lachnospiraceae</taxon>
        <taxon>Lachnospiraceae incertae sedis</taxon>
        <taxon>Candidatus Merdiplasma</taxon>
    </lineage>
</organism>
<protein>
    <recommendedName>
        <fullName evidence="4 11">Guanylate kinase</fullName>
        <ecNumber evidence="3 11">2.7.4.8</ecNumber>
    </recommendedName>
    <alternativeName>
        <fullName evidence="9 11">GMP kinase</fullName>
    </alternativeName>
</protein>
<sequence>MKQRGILVVVSGFSGVGKGTIMKRLTEKYDNYALSVSATTRDPRAGETDGKDYFFHTAEEFQRMIACDELVEYACYCGNYYGTPRKYVEDQMERGRDVILEIEIQGALKIKAKYPDALLLFVMPPDGETLKKRLSGRNTETPEVIEARLKRASAEADGIESYDYILVNDDLEKCVDELHSLIACQHWQVKRNLDFISRVRGQIKEF</sequence>
<keyword evidence="6 11" id="KW-0547">Nucleotide-binding</keyword>
<dbReference type="FunFam" id="3.30.63.10:FF:000002">
    <property type="entry name" value="Guanylate kinase 1"/>
    <property type="match status" value="1"/>
</dbReference>
<dbReference type="EMBL" id="DVOS01000070">
    <property type="protein sequence ID" value="HIV23971.1"/>
    <property type="molecule type" value="Genomic_DNA"/>
</dbReference>
<dbReference type="GO" id="GO:0005829">
    <property type="term" value="C:cytosol"/>
    <property type="evidence" value="ECO:0007669"/>
    <property type="project" value="TreeGrafter"/>
</dbReference>
<dbReference type="CDD" id="cd00071">
    <property type="entry name" value="GMPK"/>
    <property type="match status" value="1"/>
</dbReference>
<dbReference type="SMART" id="SM00072">
    <property type="entry name" value="GuKc"/>
    <property type="match status" value="1"/>
</dbReference>
<dbReference type="NCBIfam" id="TIGR03263">
    <property type="entry name" value="guanyl_kin"/>
    <property type="match status" value="1"/>
</dbReference>
<feature type="binding site" evidence="11">
    <location>
        <begin position="12"/>
        <end position="19"/>
    </location>
    <ligand>
        <name>ATP</name>
        <dbReference type="ChEBI" id="CHEBI:30616"/>
    </ligand>
</feature>
<evidence type="ECO:0000256" key="4">
    <source>
        <dbReference type="ARBA" id="ARBA00016296"/>
    </source>
</evidence>
<gene>
    <name evidence="11 13" type="primary">gmk</name>
    <name evidence="13" type="ORF">IAC80_08565</name>
</gene>
<reference evidence="13" key="2">
    <citation type="journal article" date="2021" name="PeerJ">
        <title>Extensive microbial diversity within the chicken gut microbiome revealed by metagenomics and culture.</title>
        <authorList>
            <person name="Gilroy R."/>
            <person name="Ravi A."/>
            <person name="Getino M."/>
            <person name="Pursley I."/>
            <person name="Horton D.L."/>
            <person name="Alikhan N.F."/>
            <person name="Baker D."/>
            <person name="Gharbi K."/>
            <person name="Hall N."/>
            <person name="Watson M."/>
            <person name="Adriaenssens E.M."/>
            <person name="Foster-Nyarko E."/>
            <person name="Jarju S."/>
            <person name="Secka A."/>
            <person name="Antonio M."/>
            <person name="Oren A."/>
            <person name="Chaudhuri R.R."/>
            <person name="La Ragione R."/>
            <person name="Hildebrand F."/>
            <person name="Pallen M.J."/>
        </authorList>
    </citation>
    <scope>NUCLEOTIDE SEQUENCE</scope>
    <source>
        <strain evidence="13">ChiBcec6-7307</strain>
    </source>
</reference>
<evidence type="ECO:0000256" key="6">
    <source>
        <dbReference type="ARBA" id="ARBA00022741"/>
    </source>
</evidence>
<comment type="subcellular location">
    <subcellularLocation>
        <location evidence="11">Cytoplasm</location>
    </subcellularLocation>
</comment>
<dbReference type="GO" id="GO:0005524">
    <property type="term" value="F:ATP binding"/>
    <property type="evidence" value="ECO:0007669"/>
    <property type="project" value="UniProtKB-UniRule"/>
</dbReference>
<dbReference type="InterPro" id="IPR020590">
    <property type="entry name" value="Guanylate_kinase_CS"/>
</dbReference>
<dbReference type="InterPro" id="IPR017665">
    <property type="entry name" value="Guanylate_kinase"/>
</dbReference>
<proteinExistence type="inferred from homology"/>
<evidence type="ECO:0000256" key="7">
    <source>
        <dbReference type="ARBA" id="ARBA00022777"/>
    </source>
</evidence>
<dbReference type="InterPro" id="IPR008144">
    <property type="entry name" value="Guanylate_kin-like_dom"/>
</dbReference>
<evidence type="ECO:0000256" key="8">
    <source>
        <dbReference type="ARBA" id="ARBA00022840"/>
    </source>
</evidence>
<dbReference type="InterPro" id="IPR008145">
    <property type="entry name" value="GK/Ca_channel_bsu"/>
</dbReference>
<dbReference type="PANTHER" id="PTHR23117">
    <property type="entry name" value="GUANYLATE KINASE-RELATED"/>
    <property type="match status" value="1"/>
</dbReference>
<reference evidence="13" key="1">
    <citation type="submission" date="2020-10" db="EMBL/GenBank/DDBJ databases">
        <authorList>
            <person name="Gilroy R."/>
        </authorList>
    </citation>
    <scope>NUCLEOTIDE SEQUENCE</scope>
    <source>
        <strain evidence="13">ChiBcec6-7307</strain>
    </source>
</reference>
<evidence type="ECO:0000256" key="2">
    <source>
        <dbReference type="ARBA" id="ARBA00005790"/>
    </source>
</evidence>
<accession>A0A9D1P005</accession>
<dbReference type="PROSITE" id="PS00856">
    <property type="entry name" value="GUANYLATE_KINASE_1"/>
    <property type="match status" value="1"/>
</dbReference>
<keyword evidence="7 11" id="KW-0418">Kinase</keyword>